<organism evidence="1 2">
    <name type="scientific">Elysia marginata</name>
    <dbReference type="NCBI Taxonomy" id="1093978"/>
    <lineage>
        <taxon>Eukaryota</taxon>
        <taxon>Metazoa</taxon>
        <taxon>Spiralia</taxon>
        <taxon>Lophotrochozoa</taxon>
        <taxon>Mollusca</taxon>
        <taxon>Gastropoda</taxon>
        <taxon>Heterobranchia</taxon>
        <taxon>Euthyneura</taxon>
        <taxon>Panpulmonata</taxon>
        <taxon>Sacoglossa</taxon>
        <taxon>Placobranchoidea</taxon>
        <taxon>Plakobranchidae</taxon>
        <taxon>Elysia</taxon>
    </lineage>
</organism>
<keyword evidence="2" id="KW-1185">Reference proteome</keyword>
<dbReference type="AlphaFoldDB" id="A0AAV4EU88"/>
<dbReference type="PROSITE" id="PS51257">
    <property type="entry name" value="PROKAR_LIPOPROTEIN"/>
    <property type="match status" value="1"/>
</dbReference>
<protein>
    <submittedName>
        <fullName evidence="1">Uncharacterized protein</fullName>
    </submittedName>
</protein>
<accession>A0AAV4EU88</accession>
<dbReference type="Proteomes" id="UP000762676">
    <property type="component" value="Unassembled WGS sequence"/>
</dbReference>
<gene>
    <name evidence="1" type="ORF">ElyMa_005504600</name>
</gene>
<evidence type="ECO:0000313" key="1">
    <source>
        <dbReference type="EMBL" id="GFR64339.1"/>
    </source>
</evidence>
<sequence>MFEALRTVDQYPQMYKNNVACLVWQGCLNSVYSKQEDKKHASMRSKYLSSLLLNMLRVWAMAKFSDKLFYLAIFLLKQKLPLMSYRNLYFDSCKSPLSGLYRPRRRAGWSTA</sequence>
<evidence type="ECO:0000313" key="2">
    <source>
        <dbReference type="Proteomes" id="UP000762676"/>
    </source>
</evidence>
<name>A0AAV4EU88_9GAST</name>
<reference evidence="1 2" key="1">
    <citation type="journal article" date="2021" name="Elife">
        <title>Chloroplast acquisition without the gene transfer in kleptoplastic sea slugs, Plakobranchus ocellatus.</title>
        <authorList>
            <person name="Maeda T."/>
            <person name="Takahashi S."/>
            <person name="Yoshida T."/>
            <person name="Shimamura S."/>
            <person name="Takaki Y."/>
            <person name="Nagai Y."/>
            <person name="Toyoda A."/>
            <person name="Suzuki Y."/>
            <person name="Arimoto A."/>
            <person name="Ishii H."/>
            <person name="Satoh N."/>
            <person name="Nishiyama T."/>
            <person name="Hasebe M."/>
            <person name="Maruyama T."/>
            <person name="Minagawa J."/>
            <person name="Obokata J."/>
            <person name="Shigenobu S."/>
        </authorList>
    </citation>
    <scope>NUCLEOTIDE SEQUENCE [LARGE SCALE GENOMIC DNA]</scope>
</reference>
<dbReference type="EMBL" id="BMAT01010982">
    <property type="protein sequence ID" value="GFR64339.1"/>
    <property type="molecule type" value="Genomic_DNA"/>
</dbReference>
<proteinExistence type="predicted"/>
<comment type="caution">
    <text evidence="1">The sequence shown here is derived from an EMBL/GenBank/DDBJ whole genome shotgun (WGS) entry which is preliminary data.</text>
</comment>